<dbReference type="GO" id="GO:0005524">
    <property type="term" value="F:ATP binding"/>
    <property type="evidence" value="ECO:0007669"/>
    <property type="project" value="UniProtKB-KW"/>
</dbReference>
<dbReference type="InterPro" id="IPR050168">
    <property type="entry name" value="AAA_ATPase_domain"/>
</dbReference>
<dbReference type="SUPFAM" id="SSF52540">
    <property type="entry name" value="P-loop containing nucleoside triphosphate hydrolases"/>
    <property type="match status" value="1"/>
</dbReference>
<dbReference type="STRING" id="79200.A0A175YFU0"/>
<accession>A0A175YFU0</accession>
<reference evidence="2" key="1">
    <citation type="journal article" date="2016" name="Nat. Genet.">
        <title>A high-quality carrot genome assembly provides new insights into carotenoid accumulation and asterid genome evolution.</title>
        <authorList>
            <person name="Iorizzo M."/>
            <person name="Ellison S."/>
            <person name="Senalik D."/>
            <person name="Zeng P."/>
            <person name="Satapoomin P."/>
            <person name="Huang J."/>
            <person name="Bowman M."/>
            <person name="Iovene M."/>
            <person name="Sanseverino W."/>
            <person name="Cavagnaro P."/>
            <person name="Yildiz M."/>
            <person name="Macko-Podgorni A."/>
            <person name="Moranska E."/>
            <person name="Grzebelus E."/>
            <person name="Grzebelus D."/>
            <person name="Ashrafi H."/>
            <person name="Zheng Z."/>
            <person name="Cheng S."/>
            <person name="Spooner D."/>
            <person name="Van Deynze A."/>
            <person name="Simon P."/>
        </authorList>
    </citation>
    <scope>NUCLEOTIDE SEQUENCE [LARGE SCALE GENOMIC DNA]</scope>
    <source>
        <tissue evidence="2">Leaf</tissue>
    </source>
</reference>
<dbReference type="PANTHER" id="PTHR23077">
    <property type="entry name" value="AAA-FAMILY ATPASE"/>
    <property type="match status" value="1"/>
</dbReference>
<dbReference type="GO" id="GO:0034098">
    <property type="term" value="C:VCP-NPL4-UFD1 AAA ATPase complex"/>
    <property type="evidence" value="ECO:0007669"/>
    <property type="project" value="TreeGrafter"/>
</dbReference>
<dbReference type="GO" id="GO:0016887">
    <property type="term" value="F:ATP hydrolysis activity"/>
    <property type="evidence" value="ECO:0007669"/>
    <property type="project" value="InterPro"/>
</dbReference>
<sequence length="424" mass="48015">MDYSYNGSESIKSVGDVPSLSDRVLRLLHEIRDDISEQNAVRYKNMNPKYRHHYEVIQESEEDMFMASLICKVDVDVQKILICEMDIGCSKTLQFATQVHVNLHKDYGVPRNLLSNSCMIDSSRIFQTGRSPFPLLDMFVESVGSLGNISVIYVVDLRRAGYYQKCHDPNCRGYRSPLRPVPEEIVPDTTIFFEGVKRHEIYEHNVDNKTIDIVDSCLKDGWWFEAVKFAEKVEKKTLDFDSSLYIIASNPFALRETVVEVPNVSWEDIGGLDNVKRELQELLPMNVKKILLVSRHPELLTMWFGKREANVRELFDKARGSAPCVLFFDELDYIATQRGSNSGDAGGAVDRVLNQLLTEMDGMSTKKTVFIIGAINRLDIIDPELLRPGRLVMPQEITNTSATATAYDPFATSAGGADEDDLYS</sequence>
<dbReference type="GO" id="GO:0051228">
    <property type="term" value="P:mitotic spindle disassembly"/>
    <property type="evidence" value="ECO:0007669"/>
    <property type="project" value="TreeGrafter"/>
</dbReference>
<dbReference type="GO" id="GO:0005634">
    <property type="term" value="C:nucleus"/>
    <property type="evidence" value="ECO:0007669"/>
    <property type="project" value="TreeGrafter"/>
</dbReference>
<protein>
    <recommendedName>
        <fullName evidence="1">ATPase AAA-type core domain-containing protein</fullName>
    </recommendedName>
</protein>
<dbReference type="GO" id="GO:0031593">
    <property type="term" value="F:polyubiquitin modification-dependent protein binding"/>
    <property type="evidence" value="ECO:0007669"/>
    <property type="project" value="TreeGrafter"/>
</dbReference>
<evidence type="ECO:0000313" key="2">
    <source>
        <dbReference type="EMBL" id="KZM82536.1"/>
    </source>
</evidence>
<dbReference type="PANTHER" id="PTHR23077:SF200">
    <property type="entry name" value="CELL DIVISION CONTROL PROTEIN 48 HOMOLOG E"/>
    <property type="match status" value="1"/>
</dbReference>
<dbReference type="InterPro" id="IPR027417">
    <property type="entry name" value="P-loop_NTPase"/>
</dbReference>
<feature type="domain" description="ATPase AAA-type core" evidence="1">
    <location>
        <begin position="296"/>
        <end position="393"/>
    </location>
</feature>
<dbReference type="Gene3D" id="3.40.50.300">
    <property type="entry name" value="P-loop containing nucleotide triphosphate hydrolases"/>
    <property type="match status" value="1"/>
</dbReference>
<dbReference type="GO" id="GO:0030970">
    <property type="term" value="P:retrograde protein transport, ER to cytosol"/>
    <property type="evidence" value="ECO:0007669"/>
    <property type="project" value="TreeGrafter"/>
</dbReference>
<dbReference type="Pfam" id="PF00004">
    <property type="entry name" value="AAA"/>
    <property type="match status" value="1"/>
</dbReference>
<comment type="caution">
    <text evidence="2">The sequence shown here is derived from an EMBL/GenBank/DDBJ whole genome shotgun (WGS) entry which is preliminary data.</text>
</comment>
<gene>
    <name evidence="2" type="ORF">DCAR_030105</name>
</gene>
<evidence type="ECO:0000259" key="1">
    <source>
        <dbReference type="Pfam" id="PF00004"/>
    </source>
</evidence>
<dbReference type="Gramene" id="KZM82536">
    <property type="protein sequence ID" value="KZM82536"/>
    <property type="gene ID" value="DCAR_030105"/>
</dbReference>
<dbReference type="AlphaFoldDB" id="A0A175YFU0"/>
<proteinExistence type="predicted"/>
<dbReference type="InterPro" id="IPR003959">
    <property type="entry name" value="ATPase_AAA_core"/>
</dbReference>
<dbReference type="GO" id="GO:0097352">
    <property type="term" value="P:autophagosome maturation"/>
    <property type="evidence" value="ECO:0007669"/>
    <property type="project" value="TreeGrafter"/>
</dbReference>
<organism evidence="2">
    <name type="scientific">Daucus carota subsp. sativus</name>
    <name type="common">Carrot</name>
    <dbReference type="NCBI Taxonomy" id="79200"/>
    <lineage>
        <taxon>Eukaryota</taxon>
        <taxon>Viridiplantae</taxon>
        <taxon>Streptophyta</taxon>
        <taxon>Embryophyta</taxon>
        <taxon>Tracheophyta</taxon>
        <taxon>Spermatophyta</taxon>
        <taxon>Magnoliopsida</taxon>
        <taxon>eudicotyledons</taxon>
        <taxon>Gunneridae</taxon>
        <taxon>Pentapetalae</taxon>
        <taxon>asterids</taxon>
        <taxon>campanulids</taxon>
        <taxon>Apiales</taxon>
        <taxon>Apiaceae</taxon>
        <taxon>Apioideae</taxon>
        <taxon>Scandiceae</taxon>
        <taxon>Daucinae</taxon>
        <taxon>Daucus</taxon>
        <taxon>Daucus sect. Daucus</taxon>
    </lineage>
</organism>
<name>A0A175YFU0_DAUCS</name>
<dbReference type="EMBL" id="LNRQ01000009">
    <property type="protein sequence ID" value="KZM82536.1"/>
    <property type="molecule type" value="Genomic_DNA"/>
</dbReference>
<dbReference type="GO" id="GO:0005829">
    <property type="term" value="C:cytosol"/>
    <property type="evidence" value="ECO:0007669"/>
    <property type="project" value="TreeGrafter"/>
</dbReference>